<sequence length="117" mass="12737">MNVLESVSKGMRVVDASGDDIGAVERIVPPNTKAEVFEEAATASEQDLINLGLSAVFGREPKVPELMARRLFHSGYIKIDARGFWASDSYAAADAINRVEDGKVYLSLTRHELSAQV</sequence>
<protein>
    <recommendedName>
        <fullName evidence="3">PRC-barrel domain-containing protein</fullName>
    </recommendedName>
</protein>
<gene>
    <name evidence="1" type="ORF">AU252_22335</name>
</gene>
<dbReference type="EMBL" id="CP013747">
    <property type="protein sequence ID" value="ALV43573.1"/>
    <property type="molecule type" value="Genomic_DNA"/>
</dbReference>
<dbReference type="KEGG" id="psul:AU252_22335"/>
<reference evidence="1 2" key="1">
    <citation type="submission" date="2015-12" db="EMBL/GenBank/DDBJ databases">
        <authorList>
            <person name="Shamseldin A."/>
            <person name="Moawad H."/>
            <person name="Abd El-Rahim W.M."/>
            <person name="Sadowsky M.J."/>
        </authorList>
    </citation>
    <scope>NUCLEOTIDE SEQUENCE [LARGE SCALE GENOMIC DNA]</scope>
    <source>
        <strain evidence="1 2">Ar51</strain>
    </source>
</reference>
<dbReference type="AlphaFoldDB" id="A0A0U3QV51"/>
<evidence type="ECO:0008006" key="3">
    <source>
        <dbReference type="Google" id="ProtNLM"/>
    </source>
</evidence>
<dbReference type="STRING" id="121292.AU252_22335"/>
<proteinExistence type="predicted"/>
<dbReference type="Proteomes" id="UP000065151">
    <property type="component" value="Chromosome"/>
</dbReference>
<evidence type="ECO:0000313" key="1">
    <source>
        <dbReference type="EMBL" id="ALV43573.1"/>
    </source>
</evidence>
<organism evidence="1">
    <name type="scientific">Pseudarthrobacter sulfonivorans</name>
    <dbReference type="NCBI Taxonomy" id="121292"/>
    <lineage>
        <taxon>Bacteria</taxon>
        <taxon>Bacillati</taxon>
        <taxon>Actinomycetota</taxon>
        <taxon>Actinomycetes</taxon>
        <taxon>Micrococcales</taxon>
        <taxon>Micrococcaceae</taxon>
        <taxon>Pseudarthrobacter</taxon>
    </lineage>
</organism>
<name>A0A0U3QV51_9MICC</name>
<accession>A0A0U3QV51</accession>
<evidence type="ECO:0000313" key="2">
    <source>
        <dbReference type="Proteomes" id="UP000065151"/>
    </source>
</evidence>
<dbReference type="RefSeq" id="WP_058932575.1">
    <property type="nucleotide sequence ID" value="NZ_CP013747.1"/>
</dbReference>